<evidence type="ECO:0000313" key="18">
    <source>
        <dbReference type="Proteomes" id="UP000326570"/>
    </source>
</evidence>
<dbReference type="GO" id="GO:0046930">
    <property type="term" value="C:pore complex"/>
    <property type="evidence" value="ECO:0007669"/>
    <property type="project" value="UniProtKB-KW"/>
</dbReference>
<evidence type="ECO:0000256" key="7">
    <source>
        <dbReference type="ARBA" id="ARBA00022729"/>
    </source>
</evidence>
<evidence type="ECO:0000256" key="12">
    <source>
        <dbReference type="ARBA" id="ARBA00023139"/>
    </source>
</evidence>
<keyword evidence="12" id="KW-0564">Palmitate</keyword>
<keyword evidence="5" id="KW-0762">Sugar transport</keyword>
<sequence>MKPYRFAVYVLISAYVLFLSACGSSRKAIYFSQNGKSEFPAATQSLEPVIQPNDLLSITVTSLNPQASEVFNSLNATADRPSTATATTSQATGYLVDTEGNIKLPYLGEIKAAGLTKKALQDGIRNEILRRKLLLDPIVDIRYLNYKVSVLGEVARPSVLTIPNEKITFLEALGLAGDLTIFANRDNVLLIREENGKKMLHRIDLTSNELFTSPYYYLKSNDIIYVEPNKAKISNASGARTWLPVILSALSLAVVSIDLFTR</sequence>
<comment type="subcellular location">
    <subcellularLocation>
        <location evidence="1">Cell outer membrane</location>
        <topology evidence="1">Multi-pass membrane protein</topology>
    </subcellularLocation>
</comment>
<dbReference type="GO" id="GO:0015288">
    <property type="term" value="F:porin activity"/>
    <property type="evidence" value="ECO:0007669"/>
    <property type="project" value="UniProtKB-KW"/>
</dbReference>
<dbReference type="AlphaFoldDB" id="A0A5N1J2H5"/>
<keyword evidence="11" id="KW-0472">Membrane</keyword>
<keyword evidence="18" id="KW-1185">Reference proteome</keyword>
<evidence type="ECO:0000256" key="10">
    <source>
        <dbReference type="ARBA" id="ARBA00023114"/>
    </source>
</evidence>
<evidence type="ECO:0000256" key="11">
    <source>
        <dbReference type="ARBA" id="ARBA00023136"/>
    </source>
</evidence>
<dbReference type="GO" id="GO:0006811">
    <property type="term" value="P:monoatomic ion transport"/>
    <property type="evidence" value="ECO:0007669"/>
    <property type="project" value="UniProtKB-KW"/>
</dbReference>
<evidence type="ECO:0000256" key="4">
    <source>
        <dbReference type="ARBA" id="ARBA00022452"/>
    </source>
</evidence>
<evidence type="ECO:0000256" key="6">
    <source>
        <dbReference type="ARBA" id="ARBA00022692"/>
    </source>
</evidence>
<dbReference type="Proteomes" id="UP000326570">
    <property type="component" value="Unassembled WGS sequence"/>
</dbReference>
<dbReference type="GO" id="GO:0015159">
    <property type="term" value="F:polysaccharide transmembrane transporter activity"/>
    <property type="evidence" value="ECO:0007669"/>
    <property type="project" value="InterPro"/>
</dbReference>
<dbReference type="GO" id="GO:0009279">
    <property type="term" value="C:cell outer membrane"/>
    <property type="evidence" value="ECO:0007669"/>
    <property type="project" value="UniProtKB-SubCell"/>
</dbReference>
<evidence type="ECO:0000256" key="14">
    <source>
        <dbReference type="ARBA" id="ARBA00023288"/>
    </source>
</evidence>
<dbReference type="PROSITE" id="PS51257">
    <property type="entry name" value="PROKAR_LIPOPROTEIN"/>
    <property type="match status" value="1"/>
</dbReference>
<dbReference type="PANTHER" id="PTHR33619:SF3">
    <property type="entry name" value="POLYSACCHARIDE EXPORT PROTEIN GFCE-RELATED"/>
    <property type="match status" value="1"/>
</dbReference>
<evidence type="ECO:0000259" key="16">
    <source>
        <dbReference type="Pfam" id="PF22461"/>
    </source>
</evidence>
<evidence type="ECO:0000256" key="9">
    <source>
        <dbReference type="ARBA" id="ARBA00023065"/>
    </source>
</evidence>
<name>A0A5N1J2H5_9BACT</name>
<evidence type="ECO:0000256" key="8">
    <source>
        <dbReference type="ARBA" id="ARBA00023047"/>
    </source>
</evidence>
<keyword evidence="4" id="KW-1134">Transmembrane beta strand</keyword>
<dbReference type="Pfam" id="PF22461">
    <property type="entry name" value="SLBB_2"/>
    <property type="match status" value="1"/>
</dbReference>
<reference evidence="17 18" key="1">
    <citation type="submission" date="2019-09" db="EMBL/GenBank/DDBJ databases">
        <title>Genome sequence of Adhaeribacter sp. M2.</title>
        <authorList>
            <person name="Srinivasan S."/>
        </authorList>
    </citation>
    <scope>NUCLEOTIDE SEQUENCE [LARGE SCALE GENOMIC DNA]</scope>
    <source>
        <strain evidence="17 18">M2</strain>
    </source>
</reference>
<dbReference type="InterPro" id="IPR003715">
    <property type="entry name" value="Poly_export_N"/>
</dbReference>
<evidence type="ECO:0000256" key="1">
    <source>
        <dbReference type="ARBA" id="ARBA00004571"/>
    </source>
</evidence>
<evidence type="ECO:0000256" key="5">
    <source>
        <dbReference type="ARBA" id="ARBA00022597"/>
    </source>
</evidence>
<protein>
    <submittedName>
        <fullName evidence="17">Polysaccharide export protein</fullName>
    </submittedName>
</protein>
<evidence type="ECO:0000256" key="2">
    <source>
        <dbReference type="ARBA" id="ARBA00009450"/>
    </source>
</evidence>
<keyword evidence="10" id="KW-0626">Porin</keyword>
<evidence type="ECO:0000259" key="15">
    <source>
        <dbReference type="Pfam" id="PF02563"/>
    </source>
</evidence>
<proteinExistence type="inferred from homology"/>
<evidence type="ECO:0000256" key="13">
    <source>
        <dbReference type="ARBA" id="ARBA00023237"/>
    </source>
</evidence>
<dbReference type="InterPro" id="IPR049712">
    <property type="entry name" value="Poly_export"/>
</dbReference>
<evidence type="ECO:0000256" key="3">
    <source>
        <dbReference type="ARBA" id="ARBA00022448"/>
    </source>
</evidence>
<keyword evidence="13" id="KW-0998">Cell outer membrane</keyword>
<keyword evidence="7" id="KW-0732">Signal</keyword>
<comment type="caution">
    <text evidence="17">The sequence shown here is derived from an EMBL/GenBank/DDBJ whole genome shotgun (WGS) entry which is preliminary data.</text>
</comment>
<keyword evidence="6" id="KW-0812">Transmembrane</keyword>
<gene>
    <name evidence="17" type="ORF">F0P94_04575</name>
</gene>
<keyword evidence="9" id="KW-0406">Ion transport</keyword>
<organism evidence="17 18">
    <name type="scientific">Adhaeribacter soli</name>
    <dbReference type="NCBI Taxonomy" id="2607655"/>
    <lineage>
        <taxon>Bacteria</taxon>
        <taxon>Pseudomonadati</taxon>
        <taxon>Bacteroidota</taxon>
        <taxon>Cytophagia</taxon>
        <taxon>Cytophagales</taxon>
        <taxon>Hymenobacteraceae</taxon>
        <taxon>Adhaeribacter</taxon>
    </lineage>
</organism>
<evidence type="ECO:0000313" key="17">
    <source>
        <dbReference type="EMBL" id="KAA9340706.1"/>
    </source>
</evidence>
<dbReference type="PANTHER" id="PTHR33619">
    <property type="entry name" value="POLYSACCHARIDE EXPORT PROTEIN GFCE-RELATED"/>
    <property type="match status" value="1"/>
</dbReference>
<dbReference type="RefSeq" id="WP_150902633.1">
    <property type="nucleotide sequence ID" value="NZ_VTWT01000002.1"/>
</dbReference>
<dbReference type="Gene3D" id="3.10.560.10">
    <property type="entry name" value="Outer membrane lipoprotein wza domain like"/>
    <property type="match status" value="1"/>
</dbReference>
<feature type="domain" description="SLBB" evidence="16">
    <location>
        <begin position="147"/>
        <end position="226"/>
    </location>
</feature>
<keyword evidence="14" id="KW-0449">Lipoprotein</keyword>
<keyword evidence="8" id="KW-0625">Polysaccharide transport</keyword>
<dbReference type="InterPro" id="IPR054765">
    <property type="entry name" value="SLBB_dom"/>
</dbReference>
<dbReference type="EMBL" id="VTWT01000002">
    <property type="protein sequence ID" value="KAA9340706.1"/>
    <property type="molecule type" value="Genomic_DNA"/>
</dbReference>
<dbReference type="Pfam" id="PF02563">
    <property type="entry name" value="Poly_export"/>
    <property type="match status" value="1"/>
</dbReference>
<comment type="similarity">
    <text evidence="2">Belongs to the BexD/CtrA/VexA family.</text>
</comment>
<keyword evidence="3" id="KW-0813">Transport</keyword>
<accession>A0A5N1J2H5</accession>
<feature type="domain" description="Polysaccharide export protein N-terminal" evidence="15">
    <location>
        <begin position="47"/>
        <end position="142"/>
    </location>
</feature>
<dbReference type="Gene3D" id="3.30.1950.10">
    <property type="entry name" value="wza like domain"/>
    <property type="match status" value="1"/>
</dbReference>